<gene>
    <name evidence="3" type="ordered locus">AXX17_At4g21290</name>
</gene>
<sequence length="792" mass="87320">MGGGGGSVSNANGGVPASSRKVIQDLKEIVECSELEIYAMLVECDMNPDESVNRLLSQDTFHEVKSKREKKKETKDHADSWTRNVPNRGARSGNDSYNTSRGGRNKYKSNETGEIQGVPVNRRENGARNHLAGSSASSGLLGRLPGLLRRQPPSNSDLPSSKVKKAPTTPSDAVTLSLLPSPAYQSAWASANPGQRTMAEIVKMGRPNLQKNVALPRSSEAQESSSKAPLKDECPSIEKQDVSYLSSSVLKPSAESKISSDQFSESQHLDETLLDDIHRETKTYPTGSPPDVDHNPLASVSSRNLVDDESRDSLVCDDENNKAERHSYEENQDEDVSTSVATGFQQLTIYNEEEQEALPKEEKHAVIIPNHLQVHTSECLHLMFGCFSSGIGSGQPSALNDNLEEPLVAEDDSSFRHPDTNFYGEEEAEQPRNAVTNEQVSYQIDSSTQNYNSATDSKTDAVQHEPPQEEGHQYKFSSSEGYRFENNQLFHPPSETNPQRQNLDTYPNIMQQGYTSSLPNTLLPSGIQDGRESNLHYSPFTTLYNTEISMAEALRAASISPQNAIPSAGQQAATLAQHLALNPYSHQPEMPLGHYGNLISYPFMAQCYNPFMLSAFQQVFPTGNHQSLVDMLMQYKTQTTAPPVPPPSAYGFGGGAVSSNNFPLNPTSAANSYEDVLSSQFNESNHLASSLQQQNEKTTAWHQGQQANSRVVPGSGYYSYPGHQNQQPPGFRQAQQLQHQQQSSQLQQQQQHYGGHGYVSPYHSQAVISLEHLHHQYQQQQNARDASKQSQQ</sequence>
<evidence type="ECO:0000313" key="4">
    <source>
        <dbReference type="Proteomes" id="UP000078284"/>
    </source>
</evidence>
<dbReference type="Proteomes" id="UP000078284">
    <property type="component" value="Chromosome 4"/>
</dbReference>
<protein>
    <recommendedName>
        <fullName evidence="2">GBF-interacting protein 1 N-terminal domain-containing protein</fullName>
    </recommendedName>
</protein>
<dbReference type="InterPro" id="IPR009719">
    <property type="entry name" value="GIP1_N"/>
</dbReference>
<feature type="compositionally biased region" description="Polar residues" evidence="1">
    <location>
        <begin position="93"/>
        <end position="102"/>
    </location>
</feature>
<accession>A0A178V321</accession>
<proteinExistence type="predicted"/>
<evidence type="ECO:0000256" key="1">
    <source>
        <dbReference type="SAM" id="MobiDB-lite"/>
    </source>
</evidence>
<dbReference type="ExpressionAtlas" id="A0A178V321">
    <property type="expression patterns" value="baseline and differential"/>
</dbReference>
<feature type="compositionally biased region" description="Basic and acidic residues" evidence="1">
    <location>
        <begin position="60"/>
        <end position="80"/>
    </location>
</feature>
<dbReference type="PANTHER" id="PTHR46445:SF4">
    <property type="entry name" value="PUTATIVE (DUF1296)-RELATED"/>
    <property type="match status" value="1"/>
</dbReference>
<organism evidence="3 4">
    <name type="scientific">Arabidopsis thaliana</name>
    <name type="common">Mouse-ear cress</name>
    <dbReference type="NCBI Taxonomy" id="3702"/>
    <lineage>
        <taxon>Eukaryota</taxon>
        <taxon>Viridiplantae</taxon>
        <taxon>Streptophyta</taxon>
        <taxon>Embryophyta</taxon>
        <taxon>Tracheophyta</taxon>
        <taxon>Spermatophyta</taxon>
        <taxon>Magnoliopsida</taxon>
        <taxon>eudicotyledons</taxon>
        <taxon>Gunneridae</taxon>
        <taxon>Pentapetalae</taxon>
        <taxon>rosids</taxon>
        <taxon>malvids</taxon>
        <taxon>Brassicales</taxon>
        <taxon>Brassicaceae</taxon>
        <taxon>Camelineae</taxon>
        <taxon>Arabidopsis</taxon>
    </lineage>
</organism>
<feature type="region of interest" description="Disordered" evidence="1">
    <location>
        <begin position="214"/>
        <end position="235"/>
    </location>
</feature>
<dbReference type="AlphaFoldDB" id="A0A178V321"/>
<feature type="region of interest" description="Disordered" evidence="1">
    <location>
        <begin position="56"/>
        <end position="172"/>
    </location>
</feature>
<dbReference type="EMBL" id="LUHQ01000004">
    <property type="protein sequence ID" value="OAP00730.1"/>
    <property type="molecule type" value="Genomic_DNA"/>
</dbReference>
<dbReference type="Pfam" id="PF06972">
    <property type="entry name" value="GIP1_N"/>
    <property type="match status" value="1"/>
</dbReference>
<feature type="compositionally biased region" description="Polar residues" evidence="1">
    <location>
        <begin position="684"/>
        <end position="709"/>
    </location>
</feature>
<feature type="region of interest" description="Disordered" evidence="1">
    <location>
        <begin position="280"/>
        <end position="339"/>
    </location>
</feature>
<feature type="compositionally biased region" description="Low complexity" evidence="1">
    <location>
        <begin position="735"/>
        <end position="752"/>
    </location>
</feature>
<evidence type="ECO:0000313" key="3">
    <source>
        <dbReference type="EMBL" id="OAP00730.1"/>
    </source>
</evidence>
<name>A0A178V321_ARATH</name>
<feature type="compositionally biased region" description="Low complexity" evidence="1">
    <location>
        <begin position="131"/>
        <end position="154"/>
    </location>
</feature>
<feature type="compositionally biased region" description="Basic and acidic residues" evidence="1">
    <location>
        <begin position="457"/>
        <end position="473"/>
    </location>
</feature>
<feature type="domain" description="GBF-interacting protein 1 N-terminal" evidence="2">
    <location>
        <begin position="15"/>
        <end position="73"/>
    </location>
</feature>
<comment type="caution">
    <text evidence="3">The sequence shown here is derived from an EMBL/GenBank/DDBJ whole genome shotgun (WGS) entry which is preliminary data.</text>
</comment>
<evidence type="ECO:0000259" key="2">
    <source>
        <dbReference type="Pfam" id="PF06972"/>
    </source>
</evidence>
<feature type="compositionally biased region" description="Polar residues" evidence="1">
    <location>
        <begin position="446"/>
        <end position="456"/>
    </location>
</feature>
<feature type="region of interest" description="Disordered" evidence="1">
    <location>
        <begin position="1"/>
        <end position="20"/>
    </location>
</feature>
<dbReference type="InterPro" id="IPR009060">
    <property type="entry name" value="UBA-like_sf"/>
</dbReference>
<feature type="compositionally biased region" description="Basic and acidic residues" evidence="1">
    <location>
        <begin position="305"/>
        <end position="329"/>
    </location>
</feature>
<dbReference type="PANTHER" id="PTHR46445">
    <property type="entry name" value="RNA POLYMERASE II DEGRADATION FACTOR-LIKE PROTEIN (DUF1296)"/>
    <property type="match status" value="1"/>
</dbReference>
<feature type="region of interest" description="Disordered" evidence="1">
    <location>
        <begin position="446"/>
        <end position="473"/>
    </location>
</feature>
<reference evidence="4" key="1">
    <citation type="journal article" date="2016" name="Proc. Natl. Acad. Sci. U.S.A.">
        <title>Chromosome-level assembly of Arabidopsis thaliana Ler reveals the extent of translocation and inversion polymorphisms.</title>
        <authorList>
            <person name="Zapata L."/>
            <person name="Ding J."/>
            <person name="Willing E.M."/>
            <person name="Hartwig B."/>
            <person name="Bezdan D."/>
            <person name="Jiao W.B."/>
            <person name="Patel V."/>
            <person name="Velikkakam James G."/>
            <person name="Koornneef M."/>
            <person name="Ossowski S."/>
            <person name="Schneeberger K."/>
        </authorList>
    </citation>
    <scope>NUCLEOTIDE SEQUENCE [LARGE SCALE GENOMIC DNA]</scope>
    <source>
        <strain evidence="4">cv. Landsberg erecta</strain>
    </source>
</reference>
<feature type="region of interest" description="Disordered" evidence="1">
    <location>
        <begin position="684"/>
        <end position="760"/>
    </location>
</feature>
<feature type="region of interest" description="Disordered" evidence="1">
    <location>
        <begin position="412"/>
        <end position="434"/>
    </location>
</feature>
<dbReference type="SUPFAM" id="SSF46934">
    <property type="entry name" value="UBA-like"/>
    <property type="match status" value="1"/>
</dbReference>